<keyword evidence="3" id="KW-1185">Reference proteome</keyword>
<dbReference type="EMBL" id="BGPR01003617">
    <property type="protein sequence ID" value="GBM90401.1"/>
    <property type="molecule type" value="Genomic_DNA"/>
</dbReference>
<comment type="caution">
    <text evidence="2">The sequence shown here is derived from an EMBL/GenBank/DDBJ whole genome shotgun (WGS) entry which is preliminary data.</text>
</comment>
<organism evidence="2 3">
    <name type="scientific">Araneus ventricosus</name>
    <name type="common">Orbweaver spider</name>
    <name type="synonym">Epeira ventricosa</name>
    <dbReference type="NCBI Taxonomy" id="182803"/>
    <lineage>
        <taxon>Eukaryota</taxon>
        <taxon>Metazoa</taxon>
        <taxon>Ecdysozoa</taxon>
        <taxon>Arthropoda</taxon>
        <taxon>Chelicerata</taxon>
        <taxon>Arachnida</taxon>
        <taxon>Araneae</taxon>
        <taxon>Araneomorphae</taxon>
        <taxon>Entelegynae</taxon>
        <taxon>Araneoidea</taxon>
        <taxon>Araneidae</taxon>
        <taxon>Araneus</taxon>
    </lineage>
</organism>
<feature type="region of interest" description="Disordered" evidence="1">
    <location>
        <begin position="24"/>
        <end position="96"/>
    </location>
</feature>
<proteinExistence type="predicted"/>
<dbReference type="AlphaFoldDB" id="A0A4Y2JJ81"/>
<feature type="compositionally biased region" description="Basic and acidic residues" evidence="1">
    <location>
        <begin position="38"/>
        <end position="47"/>
    </location>
</feature>
<reference evidence="2 3" key="1">
    <citation type="journal article" date="2019" name="Sci. Rep.">
        <title>Orb-weaving spider Araneus ventricosus genome elucidates the spidroin gene catalogue.</title>
        <authorList>
            <person name="Kono N."/>
            <person name="Nakamura H."/>
            <person name="Ohtoshi R."/>
            <person name="Moran D.A.P."/>
            <person name="Shinohara A."/>
            <person name="Yoshida Y."/>
            <person name="Fujiwara M."/>
            <person name="Mori M."/>
            <person name="Tomita M."/>
            <person name="Arakawa K."/>
        </authorList>
    </citation>
    <scope>NUCLEOTIDE SEQUENCE [LARGE SCALE GENOMIC DNA]</scope>
</reference>
<dbReference type="Proteomes" id="UP000499080">
    <property type="component" value="Unassembled WGS sequence"/>
</dbReference>
<dbReference type="OrthoDB" id="10289988at2759"/>
<gene>
    <name evidence="2" type="ORF">AVEN_71610_1</name>
</gene>
<evidence type="ECO:0000313" key="3">
    <source>
        <dbReference type="Proteomes" id="UP000499080"/>
    </source>
</evidence>
<sequence>MPKRSSYRKKFTLPLQPIRKVAMDHSQANHVCGSEGSDAQRRNHESNSAKAKSKPAERIRWRVARSNGTRDCSFPPPTHQKRELNSSSLSPISSTRMIPEEFRTCWTS</sequence>
<evidence type="ECO:0000256" key="1">
    <source>
        <dbReference type="SAM" id="MobiDB-lite"/>
    </source>
</evidence>
<evidence type="ECO:0000313" key="2">
    <source>
        <dbReference type="EMBL" id="GBM90401.1"/>
    </source>
</evidence>
<name>A0A4Y2JJ81_ARAVE</name>
<accession>A0A4Y2JJ81</accession>
<protein>
    <submittedName>
        <fullName evidence="2">Uncharacterized protein</fullName>
    </submittedName>
</protein>